<organism evidence="2 3">
    <name type="scientific">Colletotrichum gloeosporioides</name>
    <name type="common">Anthracnose fungus</name>
    <name type="synonym">Glomerella cingulata</name>
    <dbReference type="NCBI Taxonomy" id="474922"/>
    <lineage>
        <taxon>Eukaryota</taxon>
        <taxon>Fungi</taxon>
        <taxon>Dikarya</taxon>
        <taxon>Ascomycota</taxon>
        <taxon>Pezizomycotina</taxon>
        <taxon>Sordariomycetes</taxon>
        <taxon>Hypocreomycetidae</taxon>
        <taxon>Glomerellales</taxon>
        <taxon>Glomerellaceae</taxon>
        <taxon>Colletotrichum</taxon>
        <taxon>Colletotrichum gloeosporioides species complex</taxon>
    </lineage>
</organism>
<comment type="caution">
    <text evidence="2">The sequence shown here is derived from an EMBL/GenBank/DDBJ whole genome shotgun (WGS) entry which is preliminary data.</text>
</comment>
<gene>
    <name evidence="2" type="ORF">GCG54_00013904</name>
</gene>
<evidence type="ECO:0000313" key="2">
    <source>
        <dbReference type="EMBL" id="KAF3802670.1"/>
    </source>
</evidence>
<reference evidence="2" key="2">
    <citation type="submission" date="2020-03" db="EMBL/GenBank/DDBJ databases">
        <authorList>
            <person name="Fu F.-F."/>
            <person name="Chen J."/>
        </authorList>
    </citation>
    <scope>NUCLEOTIDE SEQUENCE</scope>
    <source>
        <strain evidence="2">Lc1</strain>
    </source>
</reference>
<feature type="compositionally biased region" description="Basic and acidic residues" evidence="1">
    <location>
        <begin position="47"/>
        <end position="57"/>
    </location>
</feature>
<dbReference type="AlphaFoldDB" id="A0A8H4FHW1"/>
<proteinExistence type="predicted"/>
<accession>A0A8H4FHW1</accession>
<dbReference type="GeneID" id="69021020"/>
<reference evidence="2" key="1">
    <citation type="journal article" date="2020" name="Phytopathology">
        <title>Genome sequence and comparative analysis of Colletotrichum gloeosporioides isolated from Liriodendron leaves.</title>
        <authorList>
            <person name="Fu F.F."/>
            <person name="Hao Z."/>
            <person name="Wang P."/>
            <person name="Lu Y."/>
            <person name="Xue L.J."/>
            <person name="Wei G."/>
            <person name="Tian Y."/>
            <person name="Baishi H."/>
            <person name="Xu H."/>
            <person name="Shi J."/>
            <person name="Cheng T."/>
            <person name="Wang G."/>
            <person name="Yi Y."/>
            <person name="Chen J."/>
        </authorList>
    </citation>
    <scope>NUCLEOTIDE SEQUENCE</scope>
    <source>
        <strain evidence="2">Lc1</strain>
    </source>
</reference>
<dbReference type="Proteomes" id="UP000613401">
    <property type="component" value="Unassembled WGS sequence"/>
</dbReference>
<name>A0A8H4FHW1_COLGL</name>
<sequence>MVRLITACDSYDDDFVLISYHDHENSFQQKLQCPGRSNYTYPSLNPDKSDFDSDQHNSADGNTDSPIAKAIQLSKALGQNSTAALAHPALTVTQFLQVV</sequence>
<protein>
    <submittedName>
        <fullName evidence="2">Uncharacterized protein</fullName>
    </submittedName>
</protein>
<keyword evidence="3" id="KW-1185">Reference proteome</keyword>
<feature type="region of interest" description="Disordered" evidence="1">
    <location>
        <begin position="38"/>
        <end position="65"/>
    </location>
</feature>
<dbReference type="RefSeq" id="XP_045261829.1">
    <property type="nucleotide sequence ID" value="XM_045413750.1"/>
</dbReference>
<evidence type="ECO:0000256" key="1">
    <source>
        <dbReference type="SAM" id="MobiDB-lite"/>
    </source>
</evidence>
<dbReference type="EMBL" id="WVTB01000060">
    <property type="protein sequence ID" value="KAF3802670.1"/>
    <property type="molecule type" value="Genomic_DNA"/>
</dbReference>
<evidence type="ECO:0000313" key="3">
    <source>
        <dbReference type="Proteomes" id="UP000613401"/>
    </source>
</evidence>